<dbReference type="PANTHER" id="PTHR43884:SF40">
    <property type="entry name" value="ACYL-COA DEHYDROGENASE"/>
    <property type="match status" value="1"/>
</dbReference>
<gene>
    <name evidence="11" type="ORF">SAMN04487967_3601</name>
</gene>
<name>A0A1H6G883_9EURY</name>
<keyword evidence="5 6" id="KW-0560">Oxidoreductase</keyword>
<dbReference type="AlphaFoldDB" id="A0A1H6G883"/>
<evidence type="ECO:0000313" key="12">
    <source>
        <dbReference type="Proteomes" id="UP000199112"/>
    </source>
</evidence>
<dbReference type="GO" id="GO:0003995">
    <property type="term" value="F:acyl-CoA dehydrogenase activity"/>
    <property type="evidence" value="ECO:0007669"/>
    <property type="project" value="TreeGrafter"/>
</dbReference>
<dbReference type="Gene3D" id="1.10.540.10">
    <property type="entry name" value="Acyl-CoA dehydrogenase/oxidase, N-terminal domain"/>
    <property type="match status" value="1"/>
</dbReference>
<feature type="domain" description="Acyl-CoA dehydrogenase/oxidase C-terminal" evidence="8">
    <location>
        <begin position="223"/>
        <end position="370"/>
    </location>
</feature>
<evidence type="ECO:0000256" key="3">
    <source>
        <dbReference type="ARBA" id="ARBA00022630"/>
    </source>
</evidence>
<evidence type="ECO:0008006" key="13">
    <source>
        <dbReference type="Google" id="ProtNLM"/>
    </source>
</evidence>
<comment type="similarity">
    <text evidence="2 6">Belongs to the acyl-CoA dehydrogenase family.</text>
</comment>
<protein>
    <recommendedName>
        <fullName evidence="13">Acyl-CoA dehydrogenase</fullName>
    </recommendedName>
</protein>
<dbReference type="PANTHER" id="PTHR43884">
    <property type="entry name" value="ACYL-COA DEHYDROGENASE"/>
    <property type="match status" value="1"/>
</dbReference>
<evidence type="ECO:0000256" key="6">
    <source>
        <dbReference type="RuleBase" id="RU362125"/>
    </source>
</evidence>
<evidence type="ECO:0000256" key="5">
    <source>
        <dbReference type="ARBA" id="ARBA00023002"/>
    </source>
</evidence>
<evidence type="ECO:0000256" key="1">
    <source>
        <dbReference type="ARBA" id="ARBA00001974"/>
    </source>
</evidence>
<dbReference type="GO" id="GO:0050660">
    <property type="term" value="F:flavin adenine dinucleotide binding"/>
    <property type="evidence" value="ECO:0007669"/>
    <property type="project" value="InterPro"/>
</dbReference>
<dbReference type="InterPro" id="IPR009100">
    <property type="entry name" value="AcylCoA_DH/oxidase_NM_dom_sf"/>
</dbReference>
<dbReference type="Proteomes" id="UP000199112">
    <property type="component" value="Unassembled WGS sequence"/>
</dbReference>
<dbReference type="RefSeq" id="WP_090508335.1">
    <property type="nucleotide sequence ID" value="NZ_FNWL01000006.1"/>
</dbReference>
<dbReference type="SUPFAM" id="SSF56645">
    <property type="entry name" value="Acyl-CoA dehydrogenase NM domain-like"/>
    <property type="match status" value="1"/>
</dbReference>
<accession>A0A1H6G883</accession>
<dbReference type="Pfam" id="PF02770">
    <property type="entry name" value="Acyl-CoA_dh_M"/>
    <property type="match status" value="1"/>
</dbReference>
<dbReference type="Gene3D" id="1.20.140.10">
    <property type="entry name" value="Butyryl-CoA Dehydrogenase, subunit A, domain 3"/>
    <property type="match status" value="1"/>
</dbReference>
<evidence type="ECO:0000259" key="8">
    <source>
        <dbReference type="Pfam" id="PF00441"/>
    </source>
</evidence>
<evidence type="ECO:0000256" key="2">
    <source>
        <dbReference type="ARBA" id="ARBA00009347"/>
    </source>
</evidence>
<dbReference type="InterPro" id="IPR009075">
    <property type="entry name" value="AcylCo_DH/oxidase_C"/>
</dbReference>
<feature type="domain" description="Acyl-CoA dehydrogenase/oxidase N-terminal" evidence="10">
    <location>
        <begin position="8"/>
        <end position="113"/>
    </location>
</feature>
<dbReference type="OrthoDB" id="275197at2157"/>
<feature type="domain" description="Acyl-CoA oxidase/dehydrogenase middle" evidence="9">
    <location>
        <begin position="120"/>
        <end position="209"/>
    </location>
</feature>
<dbReference type="InterPro" id="IPR037069">
    <property type="entry name" value="AcylCoA_DH/ox_N_sf"/>
</dbReference>
<dbReference type="InterPro" id="IPR046373">
    <property type="entry name" value="Acyl-CoA_Oxase/DH_mid-dom_sf"/>
</dbReference>
<evidence type="ECO:0000259" key="9">
    <source>
        <dbReference type="Pfam" id="PF02770"/>
    </source>
</evidence>
<dbReference type="FunFam" id="1.20.140.10:FF:000001">
    <property type="entry name" value="Acyl-CoA dehydrogenase"/>
    <property type="match status" value="1"/>
</dbReference>
<evidence type="ECO:0000256" key="4">
    <source>
        <dbReference type="ARBA" id="ARBA00022827"/>
    </source>
</evidence>
<dbReference type="Pfam" id="PF02771">
    <property type="entry name" value="Acyl-CoA_dh_N"/>
    <property type="match status" value="1"/>
</dbReference>
<sequence length="407" mass="45612">MRSDSDFDDFREAALEYLWTEIEPDAEAWDRTGTLPRSELWDEFLDLGFLTCRVPEEYGGLDLSTREYVQLEKEWAKVSGGLRVILHVHTVGAELVAQAGTDAQRDRWLSEIVEDGASFAFALTEPHAGSGTDIETEARAAGDDYVINGAKHHITNADFAEYFTVVTRTPSGFAIFVVPRDADGLTIREMPETMGSHGSEHRYLQFDDVHVPGRNLLGNDESGGLAAAVDHLRVSRIYVAANALGISERCLEEAVSWSKKRVTFGKPIGERQAVQRYLAEMARDVYALRLMVADAAETVDERGNAGIEADLCKLLATEANRRVTDNALLVFGGIGYYREVPIQRFYRDARLNWLEEGTPSIQQITAAKSLLNGEYPYELDEWATRRYDPGPFEYDPTNGDEYELSYE</sequence>
<comment type="cofactor">
    <cofactor evidence="1 6">
        <name>FAD</name>
        <dbReference type="ChEBI" id="CHEBI:57692"/>
    </cofactor>
</comment>
<evidence type="ECO:0000256" key="7">
    <source>
        <dbReference type="SAM" id="MobiDB-lite"/>
    </source>
</evidence>
<dbReference type="PIRSF" id="PIRSF016578">
    <property type="entry name" value="HsaA"/>
    <property type="match status" value="1"/>
</dbReference>
<organism evidence="11 12">
    <name type="scientific">Natronorubrum sediminis</name>
    <dbReference type="NCBI Taxonomy" id="640943"/>
    <lineage>
        <taxon>Archaea</taxon>
        <taxon>Methanobacteriati</taxon>
        <taxon>Methanobacteriota</taxon>
        <taxon>Stenosarchaea group</taxon>
        <taxon>Halobacteria</taxon>
        <taxon>Halobacteriales</taxon>
        <taxon>Natrialbaceae</taxon>
        <taxon>Natronorubrum</taxon>
    </lineage>
</organism>
<dbReference type="Gene3D" id="2.40.110.10">
    <property type="entry name" value="Butyryl-CoA Dehydrogenase, subunit A, domain 2"/>
    <property type="match status" value="1"/>
</dbReference>
<feature type="compositionally biased region" description="Acidic residues" evidence="7">
    <location>
        <begin position="398"/>
        <end position="407"/>
    </location>
</feature>
<dbReference type="EMBL" id="FNWL01000006">
    <property type="protein sequence ID" value="SEH18075.1"/>
    <property type="molecule type" value="Genomic_DNA"/>
</dbReference>
<dbReference type="InterPro" id="IPR013786">
    <property type="entry name" value="AcylCoA_DH/ox_N"/>
</dbReference>
<evidence type="ECO:0000313" key="11">
    <source>
        <dbReference type="EMBL" id="SEH18075.1"/>
    </source>
</evidence>
<reference evidence="12" key="1">
    <citation type="submission" date="2016-10" db="EMBL/GenBank/DDBJ databases">
        <authorList>
            <person name="Varghese N."/>
            <person name="Submissions S."/>
        </authorList>
    </citation>
    <scope>NUCLEOTIDE SEQUENCE [LARGE SCALE GENOMIC DNA]</scope>
    <source>
        <strain evidence="12">CGMCC 1.8981</strain>
    </source>
</reference>
<keyword evidence="3 6" id="KW-0285">Flavoprotein</keyword>
<dbReference type="InterPro" id="IPR006091">
    <property type="entry name" value="Acyl-CoA_Oxase/DH_mid-dom"/>
</dbReference>
<dbReference type="InterPro" id="IPR036250">
    <property type="entry name" value="AcylCo_DH-like_C"/>
</dbReference>
<dbReference type="Pfam" id="PF00441">
    <property type="entry name" value="Acyl-CoA_dh_1"/>
    <property type="match status" value="1"/>
</dbReference>
<evidence type="ECO:0000259" key="10">
    <source>
        <dbReference type="Pfam" id="PF02771"/>
    </source>
</evidence>
<proteinExistence type="inferred from homology"/>
<keyword evidence="12" id="KW-1185">Reference proteome</keyword>
<keyword evidence="4 6" id="KW-0274">FAD</keyword>
<feature type="region of interest" description="Disordered" evidence="7">
    <location>
        <begin position="388"/>
        <end position="407"/>
    </location>
</feature>
<dbReference type="SUPFAM" id="SSF47203">
    <property type="entry name" value="Acyl-CoA dehydrogenase C-terminal domain-like"/>
    <property type="match status" value="1"/>
</dbReference>